<comment type="subcellular location">
    <subcellularLocation>
        <location evidence="1">Membrane</location>
        <topology evidence="1">Multi-pass membrane protein</topology>
    </subcellularLocation>
</comment>
<evidence type="ECO:0000256" key="2">
    <source>
        <dbReference type="ARBA" id="ARBA00022692"/>
    </source>
</evidence>
<evidence type="ECO:0000259" key="8">
    <source>
        <dbReference type="Pfam" id="PF20684"/>
    </source>
</evidence>
<evidence type="ECO:0000256" key="5">
    <source>
        <dbReference type="ARBA" id="ARBA00038359"/>
    </source>
</evidence>
<accession>A0A6A5RYY3</accession>
<proteinExistence type="inferred from homology"/>
<dbReference type="OrthoDB" id="4329349at2759"/>
<feature type="domain" description="Rhodopsin" evidence="8">
    <location>
        <begin position="26"/>
        <end position="267"/>
    </location>
</feature>
<evidence type="ECO:0000313" key="9">
    <source>
        <dbReference type="EMBL" id="KAF1930457.1"/>
    </source>
</evidence>
<reference evidence="9" key="1">
    <citation type="journal article" date="2020" name="Stud. Mycol.">
        <title>101 Dothideomycetes genomes: a test case for predicting lifestyles and emergence of pathogens.</title>
        <authorList>
            <person name="Haridas S."/>
            <person name="Albert R."/>
            <person name="Binder M."/>
            <person name="Bloem J."/>
            <person name="Labutti K."/>
            <person name="Salamov A."/>
            <person name="Andreopoulos B."/>
            <person name="Baker S."/>
            <person name="Barry K."/>
            <person name="Bills G."/>
            <person name="Bluhm B."/>
            <person name="Cannon C."/>
            <person name="Castanera R."/>
            <person name="Culley D."/>
            <person name="Daum C."/>
            <person name="Ezra D."/>
            <person name="Gonzalez J."/>
            <person name="Henrissat B."/>
            <person name="Kuo A."/>
            <person name="Liang C."/>
            <person name="Lipzen A."/>
            <person name="Lutzoni F."/>
            <person name="Magnuson J."/>
            <person name="Mondo S."/>
            <person name="Nolan M."/>
            <person name="Ohm R."/>
            <person name="Pangilinan J."/>
            <person name="Park H.-J."/>
            <person name="Ramirez L."/>
            <person name="Alfaro M."/>
            <person name="Sun H."/>
            <person name="Tritt A."/>
            <person name="Yoshinaga Y."/>
            <person name="Zwiers L.-H."/>
            <person name="Turgeon B."/>
            <person name="Goodwin S."/>
            <person name="Spatafora J."/>
            <person name="Crous P."/>
            <person name="Grigoriev I."/>
        </authorList>
    </citation>
    <scope>NUCLEOTIDE SEQUENCE</scope>
    <source>
        <strain evidence="9">CBS 183.55</strain>
    </source>
</reference>
<feature type="transmembrane region" description="Helical" evidence="7">
    <location>
        <begin position="42"/>
        <end position="65"/>
    </location>
</feature>
<dbReference type="InterPro" id="IPR049326">
    <property type="entry name" value="Rhodopsin_dom_fungi"/>
</dbReference>
<keyword evidence="10" id="KW-1185">Reference proteome</keyword>
<feature type="transmembrane region" description="Helical" evidence="7">
    <location>
        <begin position="13"/>
        <end position="30"/>
    </location>
</feature>
<keyword evidence="4 7" id="KW-0472">Membrane</keyword>
<dbReference type="PANTHER" id="PTHR33048">
    <property type="entry name" value="PTH11-LIKE INTEGRAL MEMBRANE PROTEIN (AFU_ORTHOLOGUE AFUA_5G11245)"/>
    <property type="match status" value="1"/>
</dbReference>
<feature type="transmembrane region" description="Helical" evidence="7">
    <location>
        <begin position="176"/>
        <end position="198"/>
    </location>
</feature>
<feature type="compositionally biased region" description="Basic and acidic residues" evidence="6">
    <location>
        <begin position="390"/>
        <end position="401"/>
    </location>
</feature>
<dbReference type="GeneID" id="54349563"/>
<sequence length="407" mass="45875">MAPARDSEFLPEVWGLYSLGTIWILLRFAIRLRTDGISGLRLDDALAVIALMAWTYTCTIIQITYYTGTNTDFTATEIEKFDQMKYDQVVYGSKLFLGSWYAYLVLIFTLKGIVLLLYRRIFYEPWQKWVLMTTTGLSVLGFTALTLGFTLRCLPYHQRWQLVPRPPIKCTASPKILIATSCVNAVTDVFLLSVPVSLLWNLNKPLRTRLAVFILLASGVFVLAACIIRVSLTVVPNIFVLNIARWGVREFCIAIVAVNSAALRPMFCKSFWTNTKSMQQVRQTRNNYMFASAQRARHRLSGRRFGNQILNSTSNRTSTIDVYIQRELGDAEIVFDDPDNQMTSVSPARSTLEVTQGDIDLEKSGAFSTEMPRKDSAFPSLPDAYVDANDEGKSVSAEDKGPSQSRQ</sequence>
<evidence type="ECO:0000256" key="3">
    <source>
        <dbReference type="ARBA" id="ARBA00022989"/>
    </source>
</evidence>
<name>A0A6A5RYY3_9PLEO</name>
<evidence type="ECO:0000256" key="4">
    <source>
        <dbReference type="ARBA" id="ARBA00023136"/>
    </source>
</evidence>
<dbReference type="EMBL" id="ML978963">
    <property type="protein sequence ID" value="KAF1930457.1"/>
    <property type="molecule type" value="Genomic_DNA"/>
</dbReference>
<organism evidence="9 10">
    <name type="scientific">Didymella exigua CBS 183.55</name>
    <dbReference type="NCBI Taxonomy" id="1150837"/>
    <lineage>
        <taxon>Eukaryota</taxon>
        <taxon>Fungi</taxon>
        <taxon>Dikarya</taxon>
        <taxon>Ascomycota</taxon>
        <taxon>Pezizomycotina</taxon>
        <taxon>Dothideomycetes</taxon>
        <taxon>Pleosporomycetidae</taxon>
        <taxon>Pleosporales</taxon>
        <taxon>Pleosporineae</taxon>
        <taxon>Didymellaceae</taxon>
        <taxon>Didymella</taxon>
    </lineage>
</organism>
<dbReference type="AlphaFoldDB" id="A0A6A5RYY3"/>
<dbReference type="RefSeq" id="XP_033450705.1">
    <property type="nucleotide sequence ID" value="XM_033591895.1"/>
</dbReference>
<dbReference type="GO" id="GO:0016020">
    <property type="term" value="C:membrane"/>
    <property type="evidence" value="ECO:0007669"/>
    <property type="project" value="UniProtKB-SubCell"/>
</dbReference>
<comment type="similarity">
    <text evidence="5">Belongs to the SAT4 family.</text>
</comment>
<feature type="transmembrane region" description="Helical" evidence="7">
    <location>
        <begin position="100"/>
        <end position="118"/>
    </location>
</feature>
<evidence type="ECO:0000256" key="6">
    <source>
        <dbReference type="SAM" id="MobiDB-lite"/>
    </source>
</evidence>
<evidence type="ECO:0000256" key="1">
    <source>
        <dbReference type="ARBA" id="ARBA00004141"/>
    </source>
</evidence>
<feature type="transmembrane region" description="Helical" evidence="7">
    <location>
        <begin position="130"/>
        <end position="151"/>
    </location>
</feature>
<keyword evidence="2 7" id="KW-0812">Transmembrane</keyword>
<dbReference type="InterPro" id="IPR052337">
    <property type="entry name" value="SAT4-like"/>
</dbReference>
<feature type="region of interest" description="Disordered" evidence="6">
    <location>
        <begin position="363"/>
        <end position="407"/>
    </location>
</feature>
<evidence type="ECO:0000256" key="7">
    <source>
        <dbReference type="SAM" id="Phobius"/>
    </source>
</evidence>
<dbReference type="PANTHER" id="PTHR33048:SF47">
    <property type="entry name" value="INTEGRAL MEMBRANE PROTEIN-RELATED"/>
    <property type="match status" value="1"/>
</dbReference>
<keyword evidence="3 7" id="KW-1133">Transmembrane helix</keyword>
<dbReference type="Pfam" id="PF20684">
    <property type="entry name" value="Fung_rhodopsin"/>
    <property type="match status" value="1"/>
</dbReference>
<gene>
    <name evidence="9" type="ORF">M421DRAFT_418776</name>
</gene>
<dbReference type="Proteomes" id="UP000800082">
    <property type="component" value="Unassembled WGS sequence"/>
</dbReference>
<feature type="transmembrane region" description="Helical" evidence="7">
    <location>
        <begin position="210"/>
        <end position="231"/>
    </location>
</feature>
<protein>
    <recommendedName>
        <fullName evidence="8">Rhodopsin domain-containing protein</fullName>
    </recommendedName>
</protein>
<evidence type="ECO:0000313" key="10">
    <source>
        <dbReference type="Proteomes" id="UP000800082"/>
    </source>
</evidence>